<dbReference type="EMBL" id="KF901062">
    <property type="protein sequence ID" value="AIF16691.1"/>
    <property type="molecule type" value="Genomic_DNA"/>
</dbReference>
<evidence type="ECO:0000313" key="1">
    <source>
        <dbReference type="EMBL" id="AIF16691.1"/>
    </source>
</evidence>
<reference evidence="1" key="1">
    <citation type="journal article" date="2014" name="Genome Biol. Evol.">
        <title>Pangenome evidence for extensive interdomain horizontal transfer affecting lineage core and shell genes in uncultured planktonic thaumarchaeota and euryarchaeota.</title>
        <authorList>
            <person name="Deschamps P."/>
            <person name="Zivanovic Y."/>
            <person name="Moreira D."/>
            <person name="Rodriguez-Valera F."/>
            <person name="Lopez-Garcia P."/>
        </authorList>
    </citation>
    <scope>NUCLEOTIDE SEQUENCE</scope>
</reference>
<protein>
    <submittedName>
        <fullName evidence="1">Uncharacterized protein</fullName>
    </submittedName>
</protein>
<accession>A0A075HJW5</accession>
<name>A0A075HJW5_9ARCH</name>
<dbReference type="AlphaFoldDB" id="A0A075HJW5"/>
<proteinExistence type="predicted"/>
<organism evidence="1">
    <name type="scientific">uncultured marine thaumarchaeote KM3_74_G04</name>
    <dbReference type="NCBI Taxonomy" id="1456274"/>
    <lineage>
        <taxon>Archaea</taxon>
        <taxon>Nitrososphaerota</taxon>
        <taxon>environmental samples</taxon>
    </lineage>
</organism>
<sequence>MNKIPVILITLAIMCIFASSTIPDSEAKLWDFVVDVEFLKSPINEGKNPILIGTVVDHAYRPLSNIDVRLTIAGESHMLKTDGNGEFGKQIDVSELKPRTYSIHVLATDEDGKKGMARTTLEITGHTEKSAKYERQLESMELANNLSKLRQNSNDPISVILYQHYLKLQENVAQAKYEEMLLDIPQQKIRDARQTSYESLMKSLEERPLVTRDFDDSTKLGKFLQNLDDEKRTLFELQLNSTKLRFIEAQSIMQEILKNGGNAIDARTAYLDHLSITQEEMNSFTLNMEKTEISSKPLTNSTEN</sequence>